<dbReference type="Pfam" id="PF02518">
    <property type="entry name" value="HATPase_c"/>
    <property type="match status" value="1"/>
</dbReference>
<dbReference type="PRINTS" id="PR00344">
    <property type="entry name" value="BCTRLSENSOR"/>
</dbReference>
<dbReference type="InterPro" id="IPR005467">
    <property type="entry name" value="His_kinase_dom"/>
</dbReference>
<dbReference type="SMART" id="SM00091">
    <property type="entry name" value="PAS"/>
    <property type="match status" value="2"/>
</dbReference>
<keyword evidence="5" id="KW-0808">Transferase</keyword>
<evidence type="ECO:0000313" key="19">
    <source>
        <dbReference type="EMBL" id="MBK8890500.1"/>
    </source>
</evidence>
<keyword evidence="12 14" id="KW-0472">Membrane</keyword>
<comment type="catalytic activity">
    <reaction evidence="1">
        <text>ATP + protein L-histidine = ADP + protein N-phospho-L-histidine.</text>
        <dbReference type="EC" id="2.7.13.3"/>
    </reaction>
</comment>
<keyword evidence="6 14" id="KW-0812">Transmembrane</keyword>
<keyword evidence="4" id="KW-0597">Phosphoprotein</keyword>
<dbReference type="PANTHER" id="PTHR42878">
    <property type="entry name" value="TWO-COMPONENT HISTIDINE KINASE"/>
    <property type="match status" value="1"/>
</dbReference>
<dbReference type="Gene3D" id="6.10.340.10">
    <property type="match status" value="1"/>
</dbReference>
<keyword evidence="8" id="KW-0418">Kinase</keyword>
<dbReference type="InterPro" id="IPR036890">
    <property type="entry name" value="HATPase_C_sf"/>
</dbReference>
<dbReference type="GO" id="GO:0000155">
    <property type="term" value="F:phosphorelay sensor kinase activity"/>
    <property type="evidence" value="ECO:0007669"/>
    <property type="project" value="InterPro"/>
</dbReference>
<accession>A0A9D7LME8</accession>
<dbReference type="PROSITE" id="PS50113">
    <property type="entry name" value="PAC"/>
    <property type="match status" value="2"/>
</dbReference>
<dbReference type="PROSITE" id="PS50112">
    <property type="entry name" value="PAS"/>
    <property type="match status" value="1"/>
</dbReference>
<dbReference type="GO" id="GO:0007234">
    <property type="term" value="P:osmosensory signaling via phosphorelay pathway"/>
    <property type="evidence" value="ECO:0007669"/>
    <property type="project" value="TreeGrafter"/>
</dbReference>
<evidence type="ECO:0000256" key="1">
    <source>
        <dbReference type="ARBA" id="ARBA00000085"/>
    </source>
</evidence>
<evidence type="ECO:0000256" key="7">
    <source>
        <dbReference type="ARBA" id="ARBA00022741"/>
    </source>
</evidence>
<dbReference type="PROSITE" id="PS50885">
    <property type="entry name" value="HAMP"/>
    <property type="match status" value="1"/>
</dbReference>
<dbReference type="Pfam" id="PF13188">
    <property type="entry name" value="PAS_8"/>
    <property type="match status" value="1"/>
</dbReference>
<evidence type="ECO:0000256" key="8">
    <source>
        <dbReference type="ARBA" id="ARBA00022777"/>
    </source>
</evidence>
<evidence type="ECO:0000256" key="3">
    <source>
        <dbReference type="ARBA" id="ARBA00012438"/>
    </source>
</evidence>
<dbReference type="InterPro" id="IPR004358">
    <property type="entry name" value="Sig_transdc_His_kin-like_C"/>
</dbReference>
<evidence type="ECO:0000256" key="5">
    <source>
        <dbReference type="ARBA" id="ARBA00022679"/>
    </source>
</evidence>
<dbReference type="InterPro" id="IPR001610">
    <property type="entry name" value="PAC"/>
</dbReference>
<dbReference type="SMART" id="SM00304">
    <property type="entry name" value="HAMP"/>
    <property type="match status" value="1"/>
</dbReference>
<dbReference type="InterPro" id="IPR000014">
    <property type="entry name" value="PAS"/>
</dbReference>
<dbReference type="PANTHER" id="PTHR42878:SF7">
    <property type="entry name" value="SENSOR HISTIDINE KINASE GLRK"/>
    <property type="match status" value="1"/>
</dbReference>
<keyword evidence="9" id="KW-0067">ATP-binding</keyword>
<dbReference type="InterPro" id="IPR013767">
    <property type="entry name" value="PAS_fold"/>
</dbReference>
<keyword evidence="13" id="KW-0175">Coiled coil</keyword>
<evidence type="ECO:0000259" key="16">
    <source>
        <dbReference type="PROSITE" id="PS50112"/>
    </source>
</evidence>
<feature type="transmembrane region" description="Helical" evidence="14">
    <location>
        <begin position="287"/>
        <end position="308"/>
    </location>
</feature>
<gene>
    <name evidence="19" type="ORF">IPN75_08860</name>
</gene>
<feature type="domain" description="PAC" evidence="17">
    <location>
        <begin position="575"/>
        <end position="625"/>
    </location>
</feature>
<evidence type="ECO:0000256" key="11">
    <source>
        <dbReference type="ARBA" id="ARBA00023012"/>
    </source>
</evidence>
<evidence type="ECO:0000256" key="2">
    <source>
        <dbReference type="ARBA" id="ARBA00004141"/>
    </source>
</evidence>
<feature type="domain" description="PAC" evidence="17">
    <location>
        <begin position="447"/>
        <end position="499"/>
    </location>
</feature>
<feature type="coiled-coil region" evidence="13">
    <location>
        <begin position="627"/>
        <end position="661"/>
    </location>
</feature>
<name>A0A9D7LME8_9RHOO</name>
<evidence type="ECO:0000256" key="6">
    <source>
        <dbReference type="ARBA" id="ARBA00022692"/>
    </source>
</evidence>
<dbReference type="EC" id="2.7.13.3" evidence="3"/>
<dbReference type="GO" id="GO:0030295">
    <property type="term" value="F:protein kinase activator activity"/>
    <property type="evidence" value="ECO:0007669"/>
    <property type="project" value="TreeGrafter"/>
</dbReference>
<feature type="domain" description="Histidine kinase" evidence="15">
    <location>
        <begin position="677"/>
        <end position="908"/>
    </location>
</feature>
<dbReference type="Gene3D" id="3.30.565.10">
    <property type="entry name" value="Histidine kinase-like ATPase, C-terminal domain"/>
    <property type="match status" value="1"/>
</dbReference>
<evidence type="ECO:0000256" key="13">
    <source>
        <dbReference type="SAM" id="Coils"/>
    </source>
</evidence>
<dbReference type="InterPro" id="IPR003661">
    <property type="entry name" value="HisK_dim/P_dom"/>
</dbReference>
<keyword evidence="10 14" id="KW-1133">Transmembrane helix</keyword>
<feature type="transmembrane region" description="Helical" evidence="14">
    <location>
        <begin position="12"/>
        <end position="35"/>
    </location>
</feature>
<evidence type="ECO:0000313" key="20">
    <source>
        <dbReference type="Proteomes" id="UP000808146"/>
    </source>
</evidence>
<dbReference type="SUPFAM" id="SSF55874">
    <property type="entry name" value="ATPase domain of HSP90 chaperone/DNA topoisomerase II/histidine kinase"/>
    <property type="match status" value="1"/>
</dbReference>
<keyword evidence="11" id="KW-0902">Two-component regulatory system</keyword>
<proteinExistence type="predicted"/>
<comment type="subcellular location">
    <subcellularLocation>
        <location evidence="2">Membrane</location>
        <topology evidence="2">Multi-pass membrane protein</topology>
    </subcellularLocation>
</comment>
<dbReference type="InterPro" id="IPR003594">
    <property type="entry name" value="HATPase_dom"/>
</dbReference>
<dbReference type="Proteomes" id="UP000808146">
    <property type="component" value="Unassembled WGS sequence"/>
</dbReference>
<organism evidence="19 20">
    <name type="scientific">Candidatus Dechloromonas phosphorivorans</name>
    <dbReference type="NCBI Taxonomy" id="2899244"/>
    <lineage>
        <taxon>Bacteria</taxon>
        <taxon>Pseudomonadati</taxon>
        <taxon>Pseudomonadota</taxon>
        <taxon>Betaproteobacteria</taxon>
        <taxon>Rhodocyclales</taxon>
        <taxon>Azonexaceae</taxon>
        <taxon>Dechloromonas</taxon>
    </lineage>
</organism>
<evidence type="ECO:0000256" key="4">
    <source>
        <dbReference type="ARBA" id="ARBA00022553"/>
    </source>
</evidence>
<dbReference type="EMBL" id="JADKBR010000007">
    <property type="protein sequence ID" value="MBK8890500.1"/>
    <property type="molecule type" value="Genomic_DNA"/>
</dbReference>
<dbReference type="CDD" id="cd00082">
    <property type="entry name" value="HisKA"/>
    <property type="match status" value="1"/>
</dbReference>
<feature type="domain" description="PAS" evidence="16">
    <location>
        <begin position="368"/>
        <end position="415"/>
    </location>
</feature>
<dbReference type="InterPro" id="IPR003660">
    <property type="entry name" value="HAMP_dom"/>
</dbReference>
<dbReference type="SUPFAM" id="SSF55785">
    <property type="entry name" value="PYP-like sensor domain (PAS domain)"/>
    <property type="match status" value="2"/>
</dbReference>
<feature type="domain" description="HAMP" evidence="18">
    <location>
        <begin position="310"/>
        <end position="363"/>
    </location>
</feature>
<dbReference type="AlphaFoldDB" id="A0A9D7LME8"/>
<evidence type="ECO:0000259" key="17">
    <source>
        <dbReference type="PROSITE" id="PS50113"/>
    </source>
</evidence>
<dbReference type="Gene3D" id="1.10.287.130">
    <property type="match status" value="1"/>
</dbReference>
<evidence type="ECO:0000256" key="10">
    <source>
        <dbReference type="ARBA" id="ARBA00022989"/>
    </source>
</evidence>
<dbReference type="PROSITE" id="PS50109">
    <property type="entry name" value="HIS_KIN"/>
    <property type="match status" value="1"/>
</dbReference>
<evidence type="ECO:0000256" key="9">
    <source>
        <dbReference type="ARBA" id="ARBA00022840"/>
    </source>
</evidence>
<evidence type="ECO:0000259" key="15">
    <source>
        <dbReference type="PROSITE" id="PS50109"/>
    </source>
</evidence>
<evidence type="ECO:0000256" key="12">
    <source>
        <dbReference type="ARBA" id="ARBA00023136"/>
    </source>
</evidence>
<dbReference type="SMART" id="SM00387">
    <property type="entry name" value="HATPase_c"/>
    <property type="match status" value="1"/>
</dbReference>
<reference evidence="19" key="1">
    <citation type="submission" date="2020-10" db="EMBL/GenBank/DDBJ databases">
        <title>Connecting structure to function with the recovery of over 1000 high-quality activated sludge metagenome-assembled genomes encoding full-length rRNA genes using long-read sequencing.</title>
        <authorList>
            <person name="Singleton C.M."/>
            <person name="Petriglieri F."/>
            <person name="Kristensen J.M."/>
            <person name="Kirkegaard R.H."/>
            <person name="Michaelsen T.Y."/>
            <person name="Andersen M.H."/>
            <person name="Karst S.M."/>
            <person name="Dueholm M.S."/>
            <person name="Nielsen P.H."/>
            <person name="Albertsen M."/>
        </authorList>
    </citation>
    <scope>NUCLEOTIDE SEQUENCE</scope>
    <source>
        <strain evidence="19">OdNE_18-Q3-R46-58_BAT3C.305</strain>
    </source>
</reference>
<evidence type="ECO:0000256" key="14">
    <source>
        <dbReference type="SAM" id="Phobius"/>
    </source>
</evidence>
<comment type="caution">
    <text evidence="19">The sequence shown here is derived from an EMBL/GenBank/DDBJ whole genome shotgun (WGS) entry which is preliminary data.</text>
</comment>
<dbReference type="NCBIfam" id="TIGR00229">
    <property type="entry name" value="sensory_box"/>
    <property type="match status" value="1"/>
</dbReference>
<dbReference type="Pfam" id="PF00989">
    <property type="entry name" value="PAS"/>
    <property type="match status" value="1"/>
</dbReference>
<dbReference type="GO" id="GO:0016020">
    <property type="term" value="C:membrane"/>
    <property type="evidence" value="ECO:0007669"/>
    <property type="project" value="UniProtKB-SubCell"/>
</dbReference>
<dbReference type="SMART" id="SM00086">
    <property type="entry name" value="PAC"/>
    <property type="match status" value="2"/>
</dbReference>
<keyword evidence="7" id="KW-0547">Nucleotide-binding</keyword>
<dbReference type="InterPro" id="IPR000700">
    <property type="entry name" value="PAS-assoc_C"/>
</dbReference>
<dbReference type="Gene3D" id="3.30.450.20">
    <property type="entry name" value="PAS domain"/>
    <property type="match status" value="2"/>
</dbReference>
<dbReference type="GO" id="GO:0000156">
    <property type="term" value="F:phosphorelay response regulator activity"/>
    <property type="evidence" value="ECO:0007669"/>
    <property type="project" value="TreeGrafter"/>
</dbReference>
<protein>
    <recommendedName>
        <fullName evidence="3">histidine kinase</fullName>
        <ecNumber evidence="3">2.7.13.3</ecNumber>
    </recommendedName>
</protein>
<dbReference type="InterPro" id="IPR050351">
    <property type="entry name" value="BphY/WalK/GraS-like"/>
</dbReference>
<evidence type="ECO:0000259" key="18">
    <source>
        <dbReference type="PROSITE" id="PS50885"/>
    </source>
</evidence>
<dbReference type="CDD" id="cd00130">
    <property type="entry name" value="PAS"/>
    <property type="match status" value="1"/>
</dbReference>
<sequence length="925" mass="100022">MSVRGELRLRTWLILLLITTTVLSFALVAIIILFFRLPQVEERGRAQAQAAAENVARLLDQLMAGTESRLQPLTELMPALSSAQLQAYIDAVVGDGVIFQAVYVASADGRVEALGLPEDQRQAIDDVRGADISGSRLFQAARLTRHYNGTPAAVWSDRNFSAISGQNTVGLAFAVGDRVLIGETSLARTTAEATETRQDQEVVVAILDAQGHWLASNNPNSDPLFRFFDFSTLPVFQAIIAGKPPPEYTEVFGQRWLAGGVRSEKVGWIIGGRVLAGWSNYNYRMTILLVMSGFVGALAISLILAPFWGARMARPIRRLIEHSHRIAGGNLADVWPRKGNIAELNALSDDLRLMVAGIQERETATARSRERLRATLETTPTVAVQWYDISGKVLYWNKTSEKMFGFAADEAVGQTVTANPLMYLGADQAGDFVAIVQQIERSGQPFGPAEFPLRRKDGANIVVLTSVFAIPGDVEGQQLFVSMDTDITERKRAEAALRDNQRELAAIFNASPVPMSVSDANNAFRIIRVNAAWERQFRRQAPDVIGKNGAEIGLWATEGDRGRFVDAFTCGGAVPAMEVWLLAGDGARLLCLVSAHVEEVGGVRLLLMVSVDITDQRGIEDEIRQLNVELEQRVGQRTEELSQANEELEATVGNLKATQKDLVRSEKLAALGSLVAGIAHELNTPVGNALMAVSTLDARLREFRSASAAGLRRSDLDGLVDAVGTTTDITTRNLERAANLVSSFKQVAVDQTSDQRRSFSVAEVVNEIVTTLQPMLKRTPYRIKTKVPAGIVLDSFPGALGQALTNLINNAVVHGFNGRDRGTIRIEAAALPDGVVRLAVRDDGCGIEADRLGRVFDPFYTTKLGSGGSGLGLHITHNAVTSVLGGTIAVTSEAGAGTEFALLLPRIAPDRTSADMLSANTGKAR</sequence>
<dbReference type="InterPro" id="IPR035965">
    <property type="entry name" value="PAS-like_dom_sf"/>
</dbReference>